<dbReference type="Gene3D" id="3.90.1300.10">
    <property type="entry name" value="Amidase signature (AS) domain"/>
    <property type="match status" value="1"/>
</dbReference>
<dbReference type="InParanoid" id="A0A2J6ST68"/>
<reference evidence="1 2" key="1">
    <citation type="submission" date="2016-04" db="EMBL/GenBank/DDBJ databases">
        <title>A degradative enzymes factory behind the ericoid mycorrhizal symbiosis.</title>
        <authorList>
            <consortium name="DOE Joint Genome Institute"/>
            <person name="Martino E."/>
            <person name="Morin E."/>
            <person name="Grelet G."/>
            <person name="Kuo A."/>
            <person name="Kohler A."/>
            <person name="Daghino S."/>
            <person name="Barry K."/>
            <person name="Choi C."/>
            <person name="Cichocki N."/>
            <person name="Clum A."/>
            <person name="Copeland A."/>
            <person name="Hainaut M."/>
            <person name="Haridas S."/>
            <person name="Labutti K."/>
            <person name="Lindquist E."/>
            <person name="Lipzen A."/>
            <person name="Khouja H.-R."/>
            <person name="Murat C."/>
            <person name="Ohm R."/>
            <person name="Olson A."/>
            <person name="Spatafora J."/>
            <person name="Veneault-Fourrey C."/>
            <person name="Henrissat B."/>
            <person name="Grigoriev I."/>
            <person name="Martin F."/>
            <person name="Perotto S."/>
        </authorList>
    </citation>
    <scope>NUCLEOTIDE SEQUENCE [LARGE SCALE GENOMIC DNA]</scope>
    <source>
        <strain evidence="1 2">E</strain>
    </source>
</reference>
<organism evidence="1 2">
    <name type="scientific">Hyaloscypha bicolor E</name>
    <dbReference type="NCBI Taxonomy" id="1095630"/>
    <lineage>
        <taxon>Eukaryota</taxon>
        <taxon>Fungi</taxon>
        <taxon>Dikarya</taxon>
        <taxon>Ascomycota</taxon>
        <taxon>Pezizomycotina</taxon>
        <taxon>Leotiomycetes</taxon>
        <taxon>Helotiales</taxon>
        <taxon>Hyaloscyphaceae</taxon>
        <taxon>Hyaloscypha</taxon>
        <taxon>Hyaloscypha bicolor</taxon>
    </lineage>
</organism>
<gene>
    <name evidence="1" type="ORF">K444DRAFT_634751</name>
</gene>
<dbReference type="RefSeq" id="XP_024730861.1">
    <property type="nucleotide sequence ID" value="XM_024883784.1"/>
</dbReference>
<dbReference type="AlphaFoldDB" id="A0A2J6ST68"/>
<dbReference type="PANTHER" id="PTHR42678">
    <property type="entry name" value="AMIDASE"/>
    <property type="match status" value="1"/>
</dbReference>
<keyword evidence="2" id="KW-1185">Reference proteome</keyword>
<dbReference type="EMBL" id="KZ613866">
    <property type="protein sequence ID" value="PMD53957.1"/>
    <property type="molecule type" value="Genomic_DNA"/>
</dbReference>
<dbReference type="PANTHER" id="PTHR42678:SF34">
    <property type="entry name" value="OS04G0183300 PROTEIN"/>
    <property type="match status" value="1"/>
</dbReference>
<evidence type="ECO:0000313" key="2">
    <source>
        <dbReference type="Proteomes" id="UP000235371"/>
    </source>
</evidence>
<evidence type="ECO:0008006" key="3">
    <source>
        <dbReference type="Google" id="ProtNLM"/>
    </source>
</evidence>
<accession>A0A2J6ST68</accession>
<dbReference type="Proteomes" id="UP000235371">
    <property type="component" value="Unassembled WGS sequence"/>
</dbReference>
<dbReference type="InterPro" id="IPR036928">
    <property type="entry name" value="AS_sf"/>
</dbReference>
<sequence length="136" mass="15206">MPPREQTPRNIGETSPLNYIAHTNQKELIDSHNSPLSAEEAAEAYREIYRKARKDGMDKYMRESDVDIVVANSDCTLVIWAANAAHPSATVPLGNIGNGHPYGLFLIARAGREDLIFRFMSAFEATFPKIQGPRFE</sequence>
<dbReference type="STRING" id="1095630.A0A2J6ST68"/>
<proteinExistence type="predicted"/>
<evidence type="ECO:0000313" key="1">
    <source>
        <dbReference type="EMBL" id="PMD53957.1"/>
    </source>
</evidence>
<dbReference type="SUPFAM" id="SSF75304">
    <property type="entry name" value="Amidase signature (AS) enzymes"/>
    <property type="match status" value="1"/>
</dbReference>
<dbReference type="GeneID" id="36591861"/>
<name>A0A2J6ST68_9HELO</name>
<dbReference type="OrthoDB" id="566138at2759"/>
<protein>
    <recommendedName>
        <fullName evidence="3">Amidase domain-containing protein</fullName>
    </recommendedName>
</protein>